<reference evidence="3" key="2">
    <citation type="submission" date="2015-01" db="EMBL/GenBank/DDBJ databases">
        <title>Evolutionary Origins and Diversification of the Mycorrhizal Mutualists.</title>
        <authorList>
            <consortium name="DOE Joint Genome Institute"/>
            <consortium name="Mycorrhizal Genomics Consortium"/>
            <person name="Kohler A."/>
            <person name="Kuo A."/>
            <person name="Nagy L.G."/>
            <person name="Floudas D."/>
            <person name="Copeland A."/>
            <person name="Barry K.W."/>
            <person name="Cichocki N."/>
            <person name="Veneault-Fourrey C."/>
            <person name="LaButti K."/>
            <person name="Lindquist E.A."/>
            <person name="Lipzen A."/>
            <person name="Lundell T."/>
            <person name="Morin E."/>
            <person name="Murat C."/>
            <person name="Riley R."/>
            <person name="Ohm R."/>
            <person name="Sun H."/>
            <person name="Tunlid A."/>
            <person name="Henrissat B."/>
            <person name="Grigoriev I.V."/>
            <person name="Hibbett D.S."/>
            <person name="Martin F."/>
        </authorList>
    </citation>
    <scope>NUCLEOTIDE SEQUENCE [LARGE SCALE GENOMIC DNA]</scope>
    <source>
        <strain evidence="3">MUT 4182</strain>
    </source>
</reference>
<name>A0A0C3LG44_9AGAM</name>
<keyword evidence="3" id="KW-1185">Reference proteome</keyword>
<dbReference type="EMBL" id="KN822951">
    <property type="protein sequence ID" value="KIO32938.1"/>
    <property type="molecule type" value="Genomic_DNA"/>
</dbReference>
<organism evidence="2 3">
    <name type="scientific">Tulasnella calospora MUT 4182</name>
    <dbReference type="NCBI Taxonomy" id="1051891"/>
    <lineage>
        <taxon>Eukaryota</taxon>
        <taxon>Fungi</taxon>
        <taxon>Dikarya</taxon>
        <taxon>Basidiomycota</taxon>
        <taxon>Agaricomycotina</taxon>
        <taxon>Agaricomycetes</taxon>
        <taxon>Cantharellales</taxon>
        <taxon>Tulasnellaceae</taxon>
        <taxon>Tulasnella</taxon>
    </lineage>
</organism>
<proteinExistence type="predicted"/>
<evidence type="ECO:0000313" key="2">
    <source>
        <dbReference type="EMBL" id="KIO32938.1"/>
    </source>
</evidence>
<dbReference type="HOGENOM" id="CLU_2074862_0_0_1"/>
<accession>A0A0C3LG44</accession>
<gene>
    <name evidence="2" type="ORF">M407DRAFT_90731</name>
</gene>
<feature type="compositionally biased region" description="Basic residues" evidence="1">
    <location>
        <begin position="62"/>
        <end position="77"/>
    </location>
</feature>
<sequence length="118" mass="13483">MDGPSLQSVFIGELGTVSGTFLFMDKPLSLRRAKATQRLDEGEFGPKWRDERNMGDLRHETRRNKRQKVKQATHTRRGTVNLAPRTPPGDPASFFFLFPPPQAASRTDVMLFRPWLLT</sequence>
<protein>
    <submittedName>
        <fullName evidence="2">Uncharacterized protein</fullName>
    </submittedName>
</protein>
<evidence type="ECO:0000313" key="3">
    <source>
        <dbReference type="Proteomes" id="UP000054248"/>
    </source>
</evidence>
<feature type="region of interest" description="Disordered" evidence="1">
    <location>
        <begin position="62"/>
        <end position="87"/>
    </location>
</feature>
<reference evidence="2 3" key="1">
    <citation type="submission" date="2014-04" db="EMBL/GenBank/DDBJ databases">
        <authorList>
            <consortium name="DOE Joint Genome Institute"/>
            <person name="Kuo A."/>
            <person name="Girlanda M."/>
            <person name="Perotto S."/>
            <person name="Kohler A."/>
            <person name="Nagy L.G."/>
            <person name="Floudas D."/>
            <person name="Copeland A."/>
            <person name="Barry K.W."/>
            <person name="Cichocki N."/>
            <person name="Veneault-Fourrey C."/>
            <person name="LaButti K."/>
            <person name="Lindquist E.A."/>
            <person name="Lipzen A."/>
            <person name="Lundell T."/>
            <person name="Morin E."/>
            <person name="Murat C."/>
            <person name="Sun H."/>
            <person name="Tunlid A."/>
            <person name="Henrissat B."/>
            <person name="Grigoriev I.V."/>
            <person name="Hibbett D.S."/>
            <person name="Martin F."/>
            <person name="Nordberg H.P."/>
            <person name="Cantor M.N."/>
            <person name="Hua S.X."/>
        </authorList>
    </citation>
    <scope>NUCLEOTIDE SEQUENCE [LARGE SCALE GENOMIC DNA]</scope>
    <source>
        <strain evidence="2 3">MUT 4182</strain>
    </source>
</reference>
<dbReference type="Proteomes" id="UP000054248">
    <property type="component" value="Unassembled WGS sequence"/>
</dbReference>
<dbReference type="AlphaFoldDB" id="A0A0C3LG44"/>
<evidence type="ECO:0000256" key="1">
    <source>
        <dbReference type="SAM" id="MobiDB-lite"/>
    </source>
</evidence>